<name>A0A1W4XBT8_AGRPL</name>
<dbReference type="Pfam" id="PF03045">
    <property type="entry name" value="DAN"/>
    <property type="match status" value="1"/>
</dbReference>
<dbReference type="GO" id="GO:0038098">
    <property type="term" value="P:sequestering of BMP from receptor via BMP binding"/>
    <property type="evidence" value="ECO:0007669"/>
    <property type="project" value="TreeGrafter"/>
</dbReference>
<dbReference type="Proteomes" id="UP000192223">
    <property type="component" value="Unplaced"/>
</dbReference>
<feature type="domain" description="CTCK" evidence="6">
    <location>
        <begin position="133"/>
        <end position="225"/>
    </location>
</feature>
<proteinExistence type="predicted"/>
<dbReference type="RefSeq" id="XP_018329883.1">
    <property type="nucleotide sequence ID" value="XM_018474381.1"/>
</dbReference>
<evidence type="ECO:0000313" key="7">
    <source>
        <dbReference type="Proteomes" id="UP000192223"/>
    </source>
</evidence>
<reference evidence="8" key="1">
    <citation type="submission" date="2025-08" db="UniProtKB">
        <authorList>
            <consortium name="RefSeq"/>
        </authorList>
    </citation>
    <scope>IDENTIFICATION</scope>
    <source>
        <tissue evidence="8">Entire body</tissue>
    </source>
</reference>
<evidence type="ECO:0000256" key="2">
    <source>
        <dbReference type="ARBA" id="ARBA00022525"/>
    </source>
</evidence>
<gene>
    <name evidence="8" type="primary">LOC108740174</name>
</gene>
<dbReference type="GO" id="GO:0009887">
    <property type="term" value="P:animal organ morphogenesis"/>
    <property type="evidence" value="ECO:0007669"/>
    <property type="project" value="TreeGrafter"/>
</dbReference>
<keyword evidence="2" id="KW-0964">Secreted</keyword>
<dbReference type="GO" id="GO:0005615">
    <property type="term" value="C:extracellular space"/>
    <property type="evidence" value="ECO:0007669"/>
    <property type="project" value="TreeGrafter"/>
</dbReference>
<dbReference type="InParanoid" id="A0A1W4XBT8"/>
<dbReference type="PANTHER" id="PTHR15283:SF4">
    <property type="entry name" value="BURSICON"/>
    <property type="match status" value="1"/>
</dbReference>
<feature type="signal peptide" evidence="5">
    <location>
        <begin position="1"/>
        <end position="23"/>
    </location>
</feature>
<dbReference type="Gene3D" id="2.10.90.10">
    <property type="entry name" value="Cystine-knot cytokines"/>
    <property type="match status" value="1"/>
</dbReference>
<protein>
    <submittedName>
        <fullName evidence="8">Gremlin-1-like</fullName>
    </submittedName>
</protein>
<evidence type="ECO:0000256" key="4">
    <source>
        <dbReference type="ARBA" id="ARBA00023157"/>
    </source>
</evidence>
<evidence type="ECO:0000256" key="3">
    <source>
        <dbReference type="ARBA" id="ARBA00022729"/>
    </source>
</evidence>
<dbReference type="OrthoDB" id="10061784at2759"/>
<sequence length="226" mass="26156">MFGKWGPFLQIVLVGVALPVSRAKKTEDFSIMELINVEHVQKLLEDRKRNLSSLEKQPRQNYYYKNEIEELQTNVNVKNNMSDNKSNCKNVPVKISSKSDLLKGMNGRKMLKSSKNALLVTKKEYLQKDWCKTEPLIQRIKEPGCLAKNIINKFCYGQCNSFYIPISSNEEEKVPKESAFKSCSFCKPRRTVWVTVLLRCPQKVPLYKKKRVEKIKQCKCVGIEAN</sequence>
<feature type="chain" id="PRO_5010712674" evidence="5">
    <location>
        <begin position="24"/>
        <end position="226"/>
    </location>
</feature>
<dbReference type="GO" id="GO:0048018">
    <property type="term" value="F:receptor ligand activity"/>
    <property type="evidence" value="ECO:0007669"/>
    <property type="project" value="TreeGrafter"/>
</dbReference>
<dbReference type="SMART" id="SM00041">
    <property type="entry name" value="CT"/>
    <property type="match status" value="1"/>
</dbReference>
<dbReference type="GO" id="GO:0036122">
    <property type="term" value="F:BMP binding"/>
    <property type="evidence" value="ECO:0007669"/>
    <property type="project" value="TreeGrafter"/>
</dbReference>
<dbReference type="GeneID" id="108740174"/>
<evidence type="ECO:0000313" key="8">
    <source>
        <dbReference type="RefSeq" id="XP_018329883.1"/>
    </source>
</evidence>
<dbReference type="KEGG" id="apln:108740174"/>
<comment type="subcellular location">
    <subcellularLocation>
        <location evidence="1">Secreted</location>
    </subcellularLocation>
</comment>
<organism evidence="7 8">
    <name type="scientific">Agrilus planipennis</name>
    <name type="common">Emerald ash borer</name>
    <name type="synonym">Agrilus marcopoli</name>
    <dbReference type="NCBI Taxonomy" id="224129"/>
    <lineage>
        <taxon>Eukaryota</taxon>
        <taxon>Metazoa</taxon>
        <taxon>Ecdysozoa</taxon>
        <taxon>Arthropoda</taxon>
        <taxon>Hexapoda</taxon>
        <taxon>Insecta</taxon>
        <taxon>Pterygota</taxon>
        <taxon>Neoptera</taxon>
        <taxon>Endopterygota</taxon>
        <taxon>Coleoptera</taxon>
        <taxon>Polyphaga</taxon>
        <taxon>Elateriformia</taxon>
        <taxon>Buprestoidea</taxon>
        <taxon>Buprestidae</taxon>
        <taxon>Agrilinae</taxon>
        <taxon>Agrilus</taxon>
    </lineage>
</organism>
<dbReference type="InterPro" id="IPR004133">
    <property type="entry name" value="DAN_dom"/>
</dbReference>
<dbReference type="InterPro" id="IPR006207">
    <property type="entry name" value="Cys_knot_C"/>
</dbReference>
<dbReference type="InterPro" id="IPR029034">
    <property type="entry name" value="Cystine-knot_cytokine"/>
</dbReference>
<evidence type="ECO:0000259" key="6">
    <source>
        <dbReference type="SMART" id="SM00041"/>
    </source>
</evidence>
<keyword evidence="7" id="KW-1185">Reference proteome</keyword>
<keyword evidence="3 5" id="KW-0732">Signal</keyword>
<dbReference type="STRING" id="224129.A0A1W4XBT8"/>
<keyword evidence="4" id="KW-1015">Disulfide bond</keyword>
<dbReference type="AlphaFoldDB" id="A0A1W4XBT8"/>
<accession>A0A1W4XBT8</accession>
<dbReference type="PANTHER" id="PTHR15283">
    <property type="entry name" value="GREMLIN 1"/>
    <property type="match status" value="1"/>
</dbReference>
<evidence type="ECO:0000256" key="1">
    <source>
        <dbReference type="ARBA" id="ARBA00004613"/>
    </source>
</evidence>
<evidence type="ECO:0000256" key="5">
    <source>
        <dbReference type="SAM" id="SignalP"/>
    </source>
</evidence>